<dbReference type="Proteomes" id="UP000094526">
    <property type="component" value="Unassembled WGS sequence"/>
</dbReference>
<evidence type="ECO:0000256" key="1">
    <source>
        <dbReference type="SAM" id="MobiDB-lite"/>
    </source>
</evidence>
<comment type="caution">
    <text evidence="2">The sequence shown here is derived from an EMBL/GenBank/DDBJ whole genome shotgun (WGS) entry which is preliminary data.</text>
</comment>
<dbReference type="EMBL" id="LGRB01000012">
    <property type="protein sequence ID" value="OCT48087.1"/>
    <property type="molecule type" value="Genomic_DNA"/>
</dbReference>
<gene>
    <name evidence="2" type="ORF">CLCR_04447</name>
</gene>
<name>A0A1C1CHZ7_9EURO</name>
<dbReference type="AlphaFoldDB" id="A0A1C1CHZ7"/>
<keyword evidence="3" id="KW-1185">Reference proteome</keyword>
<dbReference type="VEuPathDB" id="FungiDB:CLCR_04447"/>
<organism evidence="2 3">
    <name type="scientific">Cladophialophora carrionii</name>
    <dbReference type="NCBI Taxonomy" id="86049"/>
    <lineage>
        <taxon>Eukaryota</taxon>
        <taxon>Fungi</taxon>
        <taxon>Dikarya</taxon>
        <taxon>Ascomycota</taxon>
        <taxon>Pezizomycotina</taxon>
        <taxon>Eurotiomycetes</taxon>
        <taxon>Chaetothyriomycetidae</taxon>
        <taxon>Chaetothyriales</taxon>
        <taxon>Herpotrichiellaceae</taxon>
        <taxon>Cladophialophora</taxon>
    </lineage>
</organism>
<accession>A0A1C1CHZ7</accession>
<protein>
    <submittedName>
        <fullName evidence="2">Uncharacterized protein</fullName>
    </submittedName>
</protein>
<reference evidence="3" key="1">
    <citation type="submission" date="2015-07" db="EMBL/GenBank/DDBJ databases">
        <authorList>
            <person name="Teixeira M.M."/>
            <person name="Souza R.C."/>
            <person name="Almeida L.G."/>
            <person name="Vicente V.A."/>
            <person name="de Hoog S."/>
            <person name="Bocca A.L."/>
            <person name="de Almeida S.R."/>
            <person name="Vasconcelos A.T."/>
            <person name="Felipe M.S."/>
        </authorList>
    </citation>
    <scope>NUCLEOTIDE SEQUENCE [LARGE SCALE GENOMIC DNA]</scope>
    <source>
        <strain evidence="3">KSF</strain>
    </source>
</reference>
<feature type="region of interest" description="Disordered" evidence="1">
    <location>
        <begin position="1"/>
        <end position="61"/>
    </location>
</feature>
<sequence>MGEIERHKASQSRRRQKGDDQGAYRGADVGEGQRSDLSIEPRNPSKSGGAGSHIQREHSLHPAFNSIRRNFQVIGFEPIPHGFVRLGYYHGRRLLRTGRFDSQSP</sequence>
<proteinExistence type="predicted"/>
<evidence type="ECO:0000313" key="2">
    <source>
        <dbReference type="EMBL" id="OCT48087.1"/>
    </source>
</evidence>
<evidence type="ECO:0000313" key="3">
    <source>
        <dbReference type="Proteomes" id="UP000094526"/>
    </source>
</evidence>